<comment type="caution">
    <text evidence="4">The sequence shown here is derived from an EMBL/GenBank/DDBJ whole genome shotgun (WGS) entry which is preliminary data.</text>
</comment>
<dbReference type="EMBL" id="JARBDR010000564">
    <property type="protein sequence ID" value="KAJ8311128.1"/>
    <property type="molecule type" value="Genomic_DNA"/>
</dbReference>
<dbReference type="CDD" id="cd17352">
    <property type="entry name" value="MFS_MCT_SLC16"/>
    <property type="match status" value="1"/>
</dbReference>
<organism evidence="4 5">
    <name type="scientific">Tegillarca granosa</name>
    <name type="common">Malaysian cockle</name>
    <name type="synonym">Anadara granosa</name>
    <dbReference type="NCBI Taxonomy" id="220873"/>
    <lineage>
        <taxon>Eukaryota</taxon>
        <taxon>Metazoa</taxon>
        <taxon>Spiralia</taxon>
        <taxon>Lophotrochozoa</taxon>
        <taxon>Mollusca</taxon>
        <taxon>Bivalvia</taxon>
        <taxon>Autobranchia</taxon>
        <taxon>Pteriomorphia</taxon>
        <taxon>Arcoida</taxon>
        <taxon>Arcoidea</taxon>
        <taxon>Arcidae</taxon>
        <taxon>Tegillarca</taxon>
    </lineage>
</organism>
<dbReference type="PANTHER" id="PTHR11360">
    <property type="entry name" value="MONOCARBOXYLATE TRANSPORTER"/>
    <property type="match status" value="1"/>
</dbReference>
<dbReference type="Pfam" id="PF07690">
    <property type="entry name" value="MFS_1"/>
    <property type="match status" value="1"/>
</dbReference>
<feature type="transmembrane region" description="Helical" evidence="2">
    <location>
        <begin position="79"/>
        <end position="99"/>
    </location>
</feature>
<dbReference type="PROSITE" id="PS50850">
    <property type="entry name" value="MFS"/>
    <property type="match status" value="1"/>
</dbReference>
<keyword evidence="5" id="KW-1185">Reference proteome</keyword>
<evidence type="ECO:0000259" key="3">
    <source>
        <dbReference type="PROSITE" id="PS50850"/>
    </source>
</evidence>
<evidence type="ECO:0000313" key="5">
    <source>
        <dbReference type="Proteomes" id="UP001217089"/>
    </source>
</evidence>
<proteinExistence type="predicted"/>
<dbReference type="InterPro" id="IPR050327">
    <property type="entry name" value="Proton-linked_MCT"/>
</dbReference>
<sequence>MEKAEDVDSTNTQSIFDADTSSSKYSSLRPSYTTNKWRWIVLFAAFLVNVIIDGFTYVFGVLLTHLVEYFDATRSDTAWVGSLFCAVPLLCGPIANIISKRIGIKYATILGGMIATIGFICASVSDSLISIYLTYGVIAGFGVSMPYLNSVVMVAVYFDKNRGFASGISECGTGVGTFLFAPFLEMCINEYGWRGAILIFAGIISNLIVCGTIFRLQHADFYSENSSSTVDDTLKELSASRFSLTVSNRLNKSMHLLSSKFLRDVDFTDDLQMEQNKSQELISSNLELPHYVNCRRFSVSCPNLVCNEIKTNTKDDTSNIFSSPGRKLIDLSVLRNPIQADIIPFCLSYIPTAVVCGLFGLFSAVVEVTSCVILVHILGIQKLPDAYGINMFLQGIASLIGPPFAGFLYDVSQSYDNTFLAAGISLAVSAYVEMNRV</sequence>
<protein>
    <recommendedName>
        <fullName evidence="3">Major facilitator superfamily (MFS) profile domain-containing protein</fullName>
    </recommendedName>
</protein>
<feature type="transmembrane region" description="Helical" evidence="2">
    <location>
        <begin position="349"/>
        <end position="375"/>
    </location>
</feature>
<feature type="transmembrane region" description="Helical" evidence="2">
    <location>
        <begin position="106"/>
        <end position="125"/>
    </location>
</feature>
<keyword evidence="2" id="KW-0812">Transmembrane</keyword>
<comment type="subcellular location">
    <subcellularLocation>
        <location evidence="1">Membrane</location>
        <topology evidence="1">Multi-pass membrane protein</topology>
    </subcellularLocation>
</comment>
<dbReference type="Gene3D" id="1.20.1250.20">
    <property type="entry name" value="MFS general substrate transporter like domains"/>
    <property type="match status" value="2"/>
</dbReference>
<gene>
    <name evidence="4" type="ORF">KUTeg_011320</name>
</gene>
<evidence type="ECO:0000256" key="2">
    <source>
        <dbReference type="SAM" id="Phobius"/>
    </source>
</evidence>
<accession>A0ABQ9F698</accession>
<keyword evidence="2" id="KW-0472">Membrane</keyword>
<dbReference type="InterPro" id="IPR020846">
    <property type="entry name" value="MFS_dom"/>
</dbReference>
<evidence type="ECO:0000313" key="4">
    <source>
        <dbReference type="EMBL" id="KAJ8311128.1"/>
    </source>
</evidence>
<feature type="domain" description="Major facilitator superfamily (MFS) profile" evidence="3">
    <location>
        <begin position="41"/>
        <end position="437"/>
    </location>
</feature>
<keyword evidence="2" id="KW-1133">Transmembrane helix</keyword>
<feature type="transmembrane region" description="Helical" evidence="2">
    <location>
        <begin position="131"/>
        <end position="158"/>
    </location>
</feature>
<feature type="transmembrane region" description="Helical" evidence="2">
    <location>
        <begin position="39"/>
        <end position="59"/>
    </location>
</feature>
<dbReference type="Proteomes" id="UP001217089">
    <property type="component" value="Unassembled WGS sequence"/>
</dbReference>
<name>A0ABQ9F698_TEGGR</name>
<feature type="transmembrane region" description="Helical" evidence="2">
    <location>
        <begin position="196"/>
        <end position="216"/>
    </location>
</feature>
<dbReference type="InterPro" id="IPR011701">
    <property type="entry name" value="MFS"/>
</dbReference>
<feature type="transmembrane region" description="Helical" evidence="2">
    <location>
        <begin position="387"/>
        <end position="409"/>
    </location>
</feature>
<reference evidence="4 5" key="1">
    <citation type="submission" date="2022-12" db="EMBL/GenBank/DDBJ databases">
        <title>Chromosome-level genome of Tegillarca granosa.</title>
        <authorList>
            <person name="Kim J."/>
        </authorList>
    </citation>
    <scope>NUCLEOTIDE SEQUENCE [LARGE SCALE GENOMIC DNA]</scope>
    <source>
        <strain evidence="4">Teg-2019</strain>
        <tissue evidence="4">Adductor muscle</tissue>
    </source>
</reference>
<dbReference type="SUPFAM" id="SSF103473">
    <property type="entry name" value="MFS general substrate transporter"/>
    <property type="match status" value="2"/>
</dbReference>
<dbReference type="PANTHER" id="PTHR11360:SF260">
    <property type="entry name" value="MFS DOMAIN-CONTAINING PROTEIN"/>
    <property type="match status" value="1"/>
</dbReference>
<evidence type="ECO:0000256" key="1">
    <source>
        <dbReference type="ARBA" id="ARBA00004141"/>
    </source>
</evidence>
<dbReference type="InterPro" id="IPR036259">
    <property type="entry name" value="MFS_trans_sf"/>
</dbReference>